<comment type="caution">
    <text evidence="2">The sequence shown here is derived from an EMBL/GenBank/DDBJ whole genome shotgun (WGS) entry which is preliminary data.</text>
</comment>
<keyword evidence="3" id="KW-1185">Reference proteome</keyword>
<name>A0A7J0GZS1_9ERIC</name>
<accession>A0A7J0GZS1</accession>
<dbReference type="EMBL" id="BJWL01000025">
    <property type="protein sequence ID" value="GFZ16337.1"/>
    <property type="molecule type" value="Genomic_DNA"/>
</dbReference>
<evidence type="ECO:0000256" key="1">
    <source>
        <dbReference type="SAM" id="MobiDB-lite"/>
    </source>
</evidence>
<feature type="compositionally biased region" description="Basic and acidic residues" evidence="1">
    <location>
        <begin position="1"/>
        <end position="11"/>
    </location>
</feature>
<feature type="region of interest" description="Disordered" evidence="1">
    <location>
        <begin position="1"/>
        <end position="27"/>
    </location>
</feature>
<organism evidence="2 3">
    <name type="scientific">Actinidia rufa</name>
    <dbReference type="NCBI Taxonomy" id="165716"/>
    <lineage>
        <taxon>Eukaryota</taxon>
        <taxon>Viridiplantae</taxon>
        <taxon>Streptophyta</taxon>
        <taxon>Embryophyta</taxon>
        <taxon>Tracheophyta</taxon>
        <taxon>Spermatophyta</taxon>
        <taxon>Magnoliopsida</taxon>
        <taxon>eudicotyledons</taxon>
        <taxon>Gunneridae</taxon>
        <taxon>Pentapetalae</taxon>
        <taxon>asterids</taxon>
        <taxon>Ericales</taxon>
        <taxon>Actinidiaceae</taxon>
        <taxon>Actinidia</taxon>
    </lineage>
</organism>
<sequence>MTVSRKVRDGELTALDDGDEDDDEMLPPHDILARGSDLAEDDLLCSKASGGRSRAEIYVRFATLCGAI</sequence>
<gene>
    <name evidence="2" type="ORF">Acr_25g0007460</name>
</gene>
<protein>
    <submittedName>
        <fullName evidence="2">Uncharacterized protein</fullName>
    </submittedName>
</protein>
<dbReference type="AlphaFoldDB" id="A0A7J0GZS1"/>
<evidence type="ECO:0000313" key="3">
    <source>
        <dbReference type="Proteomes" id="UP000585474"/>
    </source>
</evidence>
<evidence type="ECO:0000313" key="2">
    <source>
        <dbReference type="EMBL" id="GFZ16337.1"/>
    </source>
</evidence>
<reference evidence="2 3" key="1">
    <citation type="submission" date="2019-07" db="EMBL/GenBank/DDBJ databases">
        <title>De Novo Assembly of kiwifruit Actinidia rufa.</title>
        <authorList>
            <person name="Sugita-Konishi S."/>
            <person name="Sato K."/>
            <person name="Mori E."/>
            <person name="Abe Y."/>
            <person name="Kisaki G."/>
            <person name="Hamano K."/>
            <person name="Suezawa K."/>
            <person name="Otani M."/>
            <person name="Fukuda T."/>
            <person name="Manabe T."/>
            <person name="Gomi K."/>
            <person name="Tabuchi M."/>
            <person name="Akimitsu K."/>
            <person name="Kataoka I."/>
        </authorList>
    </citation>
    <scope>NUCLEOTIDE SEQUENCE [LARGE SCALE GENOMIC DNA]</scope>
    <source>
        <strain evidence="3">cv. Fuchu</strain>
    </source>
</reference>
<feature type="compositionally biased region" description="Acidic residues" evidence="1">
    <location>
        <begin position="14"/>
        <end position="25"/>
    </location>
</feature>
<dbReference type="Proteomes" id="UP000585474">
    <property type="component" value="Unassembled WGS sequence"/>
</dbReference>
<proteinExistence type="predicted"/>